<dbReference type="Proteomes" id="UP000005640">
    <property type="component" value="Chromosome 1"/>
</dbReference>
<dbReference type="PANTHER" id="PTHR46164:SF1">
    <property type="entry name" value="CYCLIC AMP-DEPENDENT TRANSCRIPTION FACTOR ATF-6 ALPHA"/>
    <property type="match status" value="1"/>
</dbReference>
<gene>
    <name evidence="8" type="primary">ATF6</name>
</gene>
<dbReference type="GO" id="GO:0003677">
    <property type="term" value="F:DNA binding"/>
    <property type="evidence" value="ECO:0007669"/>
    <property type="project" value="UniProtKB-KW"/>
</dbReference>
<evidence type="ECO:0000256" key="7">
    <source>
        <dbReference type="SAM" id="MobiDB-lite"/>
    </source>
</evidence>
<dbReference type="InterPro" id="IPR051882">
    <property type="entry name" value="ATF_bZIP_TF"/>
</dbReference>
<evidence type="ECO:0000256" key="1">
    <source>
        <dbReference type="ARBA" id="ARBA00004648"/>
    </source>
</evidence>
<evidence type="ECO:0000256" key="4">
    <source>
        <dbReference type="ARBA" id="ARBA00023125"/>
    </source>
</evidence>
<dbReference type="Ensembl" id="ENST00000681169.1">
    <property type="protein sequence ID" value="ENSP00000505455.1"/>
    <property type="gene ID" value="ENSG00000118217.8"/>
</dbReference>
<keyword evidence="5" id="KW-0804">Transcription</keyword>
<evidence type="ECO:0000256" key="2">
    <source>
        <dbReference type="ARBA" id="ARBA00009050"/>
    </source>
</evidence>
<reference evidence="8 9" key="2">
    <citation type="journal article" date="2004" name="Nature">
        <title>Finishing the euchromatic sequence of the human genome.</title>
        <authorList>
            <consortium name="International Human Genome Sequencing Consortium"/>
        </authorList>
    </citation>
    <scope>NUCLEOTIDE SEQUENCE [LARGE SCALE GENOMIC DNA]</scope>
</reference>
<dbReference type="OpenTargets" id="ENSG00000118217"/>
<name>A0A7P0T992_HUMAN</name>
<keyword evidence="3" id="KW-0805">Transcription regulation</keyword>
<reference evidence="8" key="4">
    <citation type="submission" date="2025-08" db="UniProtKB">
        <authorList>
            <consortium name="Ensembl"/>
        </authorList>
    </citation>
    <scope>IDENTIFICATION</scope>
</reference>
<evidence type="ECO:0000313" key="8">
    <source>
        <dbReference type="Ensembl" id="ENSP00000505455.1"/>
    </source>
</evidence>
<evidence type="ECO:0000256" key="5">
    <source>
        <dbReference type="ARBA" id="ARBA00023163"/>
    </source>
</evidence>
<keyword evidence="9" id="KW-1185">Reference proteome</keyword>
<evidence type="ECO:0000313" key="9">
    <source>
        <dbReference type="Proteomes" id="UP000005640"/>
    </source>
</evidence>
<feature type="compositionally biased region" description="Low complexity" evidence="7">
    <location>
        <begin position="123"/>
        <end position="134"/>
    </location>
</feature>
<organism evidence="8 9">
    <name type="scientific">Homo sapiens</name>
    <name type="common">Human</name>
    <dbReference type="NCBI Taxonomy" id="9606"/>
    <lineage>
        <taxon>Eukaryota</taxon>
        <taxon>Metazoa</taxon>
        <taxon>Chordata</taxon>
        <taxon>Craniata</taxon>
        <taxon>Vertebrata</taxon>
        <taxon>Euteleostomi</taxon>
        <taxon>Mammalia</taxon>
        <taxon>Eutheria</taxon>
        <taxon>Euarchontoglires</taxon>
        <taxon>Primates</taxon>
        <taxon>Haplorrhini</taxon>
        <taxon>Catarrhini</taxon>
        <taxon>Hominidae</taxon>
        <taxon>Homo</taxon>
    </lineage>
</organism>
<dbReference type="GO" id="GO:0005789">
    <property type="term" value="C:endoplasmic reticulum membrane"/>
    <property type="evidence" value="ECO:0007669"/>
    <property type="project" value="UniProtKB-SubCell"/>
</dbReference>
<evidence type="ECO:0007829" key="11">
    <source>
        <dbReference type="ProteomicsDB" id="A0A7P0T992"/>
    </source>
</evidence>
<keyword evidence="10 11" id="KW-1267">Proteomics identification</keyword>
<evidence type="ECO:0000256" key="3">
    <source>
        <dbReference type="ARBA" id="ARBA00023015"/>
    </source>
</evidence>
<comment type="subcellular location">
    <subcellularLocation>
        <location evidence="1">Endoplasmic reticulum membrane</location>
        <topology evidence="1">Single-pass type II membrane protein</topology>
    </subcellularLocation>
</comment>
<dbReference type="GeneTree" id="ENSGT00940000159221"/>
<protein>
    <submittedName>
        <fullName evidence="8">Activating transcription factor 6</fullName>
    </submittedName>
</protein>
<keyword evidence="4" id="KW-0238">DNA-binding</keyword>
<dbReference type="PANTHER" id="PTHR46164">
    <property type="entry name" value="ATF6, ISOFORM C"/>
    <property type="match status" value="1"/>
</dbReference>
<dbReference type="HGNC" id="HGNC:791">
    <property type="gene designation" value="ATF6"/>
</dbReference>
<dbReference type="Bgee" id="ENSG00000118217">
    <property type="expression patterns" value="Expressed in corpus epididymis and 210 other cell types or tissues"/>
</dbReference>
<proteinExistence type="evidence at protein level"/>
<dbReference type="OrthoDB" id="644067at2759"/>
<reference evidence="8 9" key="1">
    <citation type="journal article" date="2001" name="Nature">
        <title>Initial sequencing and analysis of the human genome.</title>
        <authorList>
            <consortium name="International Human Genome Sequencing Consortium"/>
            <person name="Lander E.S."/>
            <person name="Linton L.M."/>
            <person name="Birren B."/>
            <person name="Nusbaum C."/>
            <person name="Zody M.C."/>
            <person name="Baldwin J."/>
            <person name="Devon K."/>
            <person name="Dewar K."/>
            <person name="Doyle M."/>
            <person name="FitzHugh W."/>
            <person name="Funke R."/>
            <person name="Gage D."/>
            <person name="Harris K."/>
            <person name="Heaford A."/>
            <person name="Howland J."/>
            <person name="Kann L."/>
            <person name="Lehoczky J."/>
            <person name="LeVine R."/>
            <person name="McEwan P."/>
            <person name="McKernan K."/>
            <person name="Meldrim J."/>
            <person name="Mesirov J.P."/>
            <person name="Miranda C."/>
            <person name="Morris W."/>
            <person name="Naylor J."/>
            <person name="Raymond C."/>
            <person name="Rosetti M."/>
            <person name="Santos R."/>
            <person name="Sheridan A."/>
            <person name="Sougnez C."/>
            <person name="Stange-Thomann N."/>
            <person name="Stojanovic N."/>
            <person name="Subramanian A."/>
            <person name="Wyman D."/>
            <person name="Rogers J."/>
            <person name="Sulston J."/>
            <person name="Ainscough R."/>
            <person name="Beck S."/>
            <person name="Bentley D."/>
            <person name="Burton J."/>
            <person name="Clee C."/>
            <person name="Carter N."/>
            <person name="Coulson A."/>
            <person name="Deadman R."/>
            <person name="Deloukas P."/>
            <person name="Dunham A."/>
            <person name="Dunham I."/>
            <person name="Durbin R."/>
            <person name="French L."/>
            <person name="Grafham D."/>
            <person name="Gregory S."/>
            <person name="Hubbard T."/>
            <person name="Humphray S."/>
            <person name="Hunt A."/>
            <person name="Jones M."/>
            <person name="Lloyd C."/>
            <person name="McMurray A."/>
            <person name="Matthews L."/>
            <person name="Mercer S."/>
            <person name="Milne S."/>
            <person name="Mullikin J.C."/>
            <person name="Mungall A."/>
            <person name="Plumb R."/>
            <person name="Ross M."/>
            <person name="Shownkeen R."/>
            <person name="Sims S."/>
            <person name="Waterston R.H."/>
            <person name="Wilson R.K."/>
            <person name="Hillier L.W."/>
            <person name="McPherson J.D."/>
            <person name="Marra M.A."/>
            <person name="Mardis E.R."/>
            <person name="Fulton L.A."/>
            <person name="Chinwalla A.T."/>
            <person name="Pepin K.H."/>
            <person name="Gish W.R."/>
            <person name="Chissoe S.L."/>
            <person name="Wendl M.C."/>
            <person name="Delehaunty K.D."/>
            <person name="Miner T.L."/>
            <person name="Delehaunty A."/>
            <person name="Kramer J.B."/>
            <person name="Cook L.L."/>
            <person name="Fulton R.S."/>
            <person name="Johnson D.L."/>
            <person name="Minx P.J."/>
            <person name="Clifton S.W."/>
            <person name="Hawkins T."/>
            <person name="Branscomb E."/>
            <person name="Predki P."/>
            <person name="Richardson P."/>
            <person name="Wenning S."/>
            <person name="Slezak T."/>
            <person name="Doggett N."/>
            <person name="Cheng J.F."/>
            <person name="Olsen A."/>
            <person name="Lucas S."/>
            <person name="Elkin C."/>
            <person name="Uberbacher E."/>
            <person name="Frazier M."/>
            <person name="Gibbs R.A."/>
            <person name="Muzny D.M."/>
            <person name="Scherer S.E."/>
            <person name="Bouck J.B."/>
            <person name="Sodergren E.J."/>
            <person name="Worley K.C."/>
            <person name="Rives C.M."/>
            <person name="Gorrell J.H."/>
            <person name="Metzker M.L."/>
            <person name="Naylor S.L."/>
            <person name="Kucherlapati R.S."/>
            <person name="Nelson D.L."/>
            <person name="Weinstock G.M."/>
            <person name="Sakaki Y."/>
            <person name="Fujiyama A."/>
            <person name="Hattori M."/>
            <person name="Yada T."/>
            <person name="Toyoda A."/>
            <person name="Itoh T."/>
            <person name="Kawagoe C."/>
            <person name="Watanabe H."/>
            <person name="Totoki Y."/>
            <person name="Taylor T."/>
            <person name="Weissenbach J."/>
            <person name="Heilig R."/>
            <person name="Saurin W."/>
            <person name="Artiguenave F."/>
            <person name="Brottier P."/>
            <person name="Bruls T."/>
            <person name="Pelletier E."/>
            <person name="Robert C."/>
            <person name="Wincker P."/>
            <person name="Smith D.R."/>
            <person name="Doucette-Stamm L."/>
            <person name="Rubenfield M."/>
            <person name="Weinstock K."/>
            <person name="Lee H.M."/>
            <person name="Dubois J."/>
            <person name="Rosenthal A."/>
            <person name="Platzer M."/>
            <person name="Nyakatura G."/>
            <person name="Taudien S."/>
            <person name="Rump A."/>
            <person name="Yang H."/>
            <person name="Yu J."/>
            <person name="Wang J."/>
            <person name="Huang G."/>
            <person name="Gu J."/>
            <person name="Hood L."/>
            <person name="Rowen L."/>
            <person name="Madan A."/>
            <person name="Qin S."/>
            <person name="Davis R.W."/>
            <person name="Federspiel N.A."/>
            <person name="Abola A.P."/>
            <person name="Proctor M.J."/>
            <person name="Myers R.M."/>
            <person name="Schmutz J."/>
            <person name="Dickson M."/>
            <person name="Grimwood J."/>
            <person name="Cox D.R."/>
            <person name="Olson M.V."/>
            <person name="Kaul R."/>
            <person name="Raymond C."/>
            <person name="Shimizu N."/>
            <person name="Kawasaki K."/>
            <person name="Minoshima S."/>
            <person name="Evans G.A."/>
            <person name="Athanasiou M."/>
            <person name="Schultz R."/>
            <person name="Roe B.A."/>
            <person name="Chen F."/>
            <person name="Pan H."/>
            <person name="Ramser J."/>
            <person name="Lehrach H."/>
            <person name="Reinhardt R."/>
            <person name="McCombie W.R."/>
            <person name="de la Bastide M."/>
            <person name="Dedhia N."/>
            <person name="Blocker H."/>
            <person name="Hornischer K."/>
            <person name="Nordsiek G."/>
            <person name="Agarwala R."/>
            <person name="Aravind L."/>
            <person name="Bailey J.A."/>
            <person name="Bateman A."/>
            <person name="Batzoglou S."/>
            <person name="Birney E."/>
            <person name="Bork P."/>
            <person name="Brown D.G."/>
            <person name="Burge C.B."/>
            <person name="Cerutti L."/>
            <person name="Chen H.C."/>
            <person name="Church D."/>
            <person name="Clamp M."/>
            <person name="Copley R.R."/>
            <person name="Doerks T."/>
            <person name="Eddy S.R."/>
            <person name="Eichler E.E."/>
            <person name="Furey T.S."/>
            <person name="Galagan J."/>
            <person name="Gilbert J.G."/>
            <person name="Harmon C."/>
            <person name="Hayashizaki Y."/>
            <person name="Haussler D."/>
            <person name="Hermjakob H."/>
            <person name="Hokamp K."/>
            <person name="Jang W."/>
            <person name="Johnson L.S."/>
            <person name="Jones T.A."/>
            <person name="Kasif S."/>
            <person name="Kaspryzk A."/>
            <person name="Kennedy S."/>
            <person name="Kent W.J."/>
            <person name="Kitts P."/>
            <person name="Koonin E.V."/>
            <person name="Korf I."/>
            <person name="Kulp D."/>
            <person name="Lancet D."/>
            <person name="Lowe T.M."/>
            <person name="McLysaght A."/>
            <person name="Mikkelsen T."/>
            <person name="Moran J.V."/>
            <person name="Mulder N."/>
            <person name="Pollara V.J."/>
            <person name="Ponting C.P."/>
            <person name="Schuler G."/>
            <person name="Schultz J."/>
            <person name="Slater G."/>
            <person name="Smit A.F."/>
            <person name="Stupka E."/>
            <person name="Szustakowski J."/>
            <person name="Thierry-Mieg D."/>
            <person name="Thierry-Mieg J."/>
            <person name="Wagner L."/>
            <person name="Wallis J."/>
            <person name="Wheeler R."/>
            <person name="Williams A."/>
            <person name="Wolf Y.I."/>
            <person name="Wolfe K.H."/>
            <person name="Yang S.P."/>
            <person name="Yeh R.F."/>
            <person name="Collins F."/>
            <person name="Guyer M.S."/>
            <person name="Peterson J."/>
            <person name="Felsenfeld A."/>
            <person name="Wetterstrand K.A."/>
            <person name="Patrinos A."/>
            <person name="Morgan M.J."/>
            <person name="de Jong P."/>
            <person name="Catanese J.J."/>
            <person name="Osoegawa K."/>
            <person name="Shizuya H."/>
            <person name="Choi S."/>
            <person name="Chen Y.J."/>
        </authorList>
    </citation>
    <scope>NUCLEOTIDE SEQUENCE [LARGE SCALE GENOMIC DNA]</scope>
</reference>
<feature type="compositionally biased region" description="Low complexity" evidence="7">
    <location>
        <begin position="94"/>
        <end position="113"/>
    </location>
</feature>
<dbReference type="EMBL" id="AL450995">
    <property type="status" value="NOT_ANNOTATED_CDS"/>
    <property type="molecule type" value="Genomic_DNA"/>
</dbReference>
<comment type="similarity">
    <text evidence="2">Belongs to the bZIP family. ATF subfamily.</text>
</comment>
<feature type="region of interest" description="Disordered" evidence="7">
    <location>
        <begin position="91"/>
        <end position="183"/>
    </location>
</feature>
<dbReference type="AlphaFoldDB" id="A0A7P0T992"/>
<reference evidence="8 9" key="3">
    <citation type="journal article" date="2006" name="Nature">
        <title>The DNA sequence and biological annotation of human chromosome 1.</title>
        <authorList>
            <person name="Gregory S.G."/>
            <person name="Barlow K.F."/>
            <person name="McLay K.E."/>
            <person name="Kaul R."/>
            <person name="Swarbreck D."/>
            <person name="Dunham A."/>
            <person name="Scott C.E."/>
            <person name="Howe K.L."/>
            <person name="Woodfine K."/>
            <person name="Spencer C.C."/>
            <person name="Jones M.C."/>
            <person name="Gillson C."/>
            <person name="Searle S."/>
            <person name="Zhou Y."/>
            <person name="Kokocinski F."/>
            <person name="McDonald L."/>
            <person name="Evans R."/>
            <person name="Phillips K."/>
            <person name="Atkinson A."/>
            <person name="Cooper R."/>
            <person name="Jones C."/>
            <person name="Hall R.E."/>
            <person name="Andrews T.D."/>
            <person name="Lloyd C."/>
            <person name="Ainscough R."/>
            <person name="Almeida J.P."/>
            <person name="Ambrose K.D."/>
            <person name="Anderson F."/>
            <person name="Andrew R.W."/>
            <person name="Ashwell R.I."/>
            <person name="Aubin K."/>
            <person name="Babbage A.K."/>
            <person name="Bagguley C.L."/>
            <person name="Bailey J."/>
            <person name="Beasley H."/>
            <person name="Bethel G."/>
            <person name="Bird C.P."/>
            <person name="Bray-Allen S."/>
            <person name="Brown J.Y."/>
            <person name="Brown A.J."/>
            <person name="Buckley D."/>
            <person name="Burton J."/>
            <person name="Bye J."/>
            <person name="Carder C."/>
            <person name="Chapman J.C."/>
            <person name="Clark S.Y."/>
            <person name="Clarke G."/>
            <person name="Clee C."/>
            <person name="Cobley V."/>
            <person name="Collier R.E."/>
            <person name="Corby N."/>
            <person name="Coville G.J."/>
            <person name="Davies J."/>
            <person name="Deadman R."/>
            <person name="Dunn M."/>
            <person name="Earthrowl M."/>
            <person name="Ellington A.G."/>
            <person name="Errington H."/>
            <person name="Frankish A."/>
            <person name="Frankland J."/>
            <person name="French L."/>
            <person name="Garner P."/>
            <person name="Garnett J."/>
            <person name="Gay L."/>
            <person name="Ghori M.R."/>
            <person name="Gibson R."/>
            <person name="Gilby L.M."/>
            <person name="Gillett W."/>
            <person name="Glithero R.J."/>
            <person name="Grafham D.V."/>
            <person name="Griffiths C."/>
            <person name="Griffiths-Jones S."/>
            <person name="Grocock R."/>
            <person name="Hammond S."/>
            <person name="Harrison E.S."/>
            <person name="Hart E."/>
            <person name="Haugen E."/>
            <person name="Heath P.D."/>
            <person name="Holmes S."/>
            <person name="Holt K."/>
            <person name="Howden P.J."/>
            <person name="Hunt A.R."/>
            <person name="Hunt S.E."/>
            <person name="Hunter G."/>
            <person name="Isherwood J."/>
            <person name="James R."/>
            <person name="Johnson C."/>
            <person name="Johnson D."/>
            <person name="Joy A."/>
            <person name="Kay M."/>
            <person name="Kershaw J.K."/>
            <person name="Kibukawa M."/>
            <person name="Kimberley A.M."/>
            <person name="King A."/>
            <person name="Knights A.J."/>
            <person name="Lad H."/>
            <person name="Laird G."/>
            <person name="Lawlor S."/>
            <person name="Leongamornlert D.A."/>
            <person name="Lloyd D.M."/>
            <person name="Loveland J."/>
            <person name="Lovell J."/>
            <person name="Lush M.J."/>
            <person name="Lyne R."/>
            <person name="Martin S."/>
            <person name="Mashreghi-Mohammadi M."/>
            <person name="Matthews L."/>
            <person name="Matthews N.S."/>
            <person name="McLaren S."/>
            <person name="Milne S."/>
            <person name="Mistry S."/>
            <person name="Moore M.J."/>
            <person name="Nickerson T."/>
            <person name="O'Dell C.N."/>
            <person name="Oliver K."/>
            <person name="Palmeiri A."/>
            <person name="Palmer S.A."/>
            <person name="Parker A."/>
            <person name="Patel D."/>
            <person name="Pearce A.V."/>
            <person name="Peck A.I."/>
            <person name="Pelan S."/>
            <person name="Phelps K."/>
            <person name="Phillimore B.J."/>
            <person name="Plumb R."/>
            <person name="Rajan J."/>
            <person name="Raymond C."/>
            <person name="Rouse G."/>
            <person name="Saenphimmachak C."/>
            <person name="Sehra H.K."/>
            <person name="Sheridan E."/>
            <person name="Shownkeen R."/>
            <person name="Sims S."/>
            <person name="Skuce C.D."/>
            <person name="Smith M."/>
            <person name="Steward C."/>
            <person name="Subramanian S."/>
            <person name="Sycamore N."/>
            <person name="Tracey A."/>
            <person name="Tromans A."/>
            <person name="Van Helmond Z."/>
            <person name="Wall M."/>
            <person name="Wallis J.M."/>
            <person name="White S."/>
            <person name="Whitehead S.L."/>
            <person name="Wilkinson J.E."/>
            <person name="Willey D.L."/>
            <person name="Williams H."/>
            <person name="Wilming L."/>
            <person name="Wray P.W."/>
            <person name="Wu Z."/>
            <person name="Coulson A."/>
            <person name="Vaudin M."/>
            <person name="Sulston J.E."/>
            <person name="Durbin R."/>
            <person name="Hubbard T."/>
            <person name="Wooster R."/>
            <person name="Dunham I."/>
            <person name="Carter N.P."/>
            <person name="McVean G."/>
            <person name="Ross M.T."/>
            <person name="Harrow J."/>
            <person name="Olson M.V."/>
            <person name="Beck S."/>
            <person name="Rogers J."/>
            <person name="Bentley D.R."/>
            <person name="Banerjee R."/>
            <person name="Bryant S.P."/>
            <person name="Burford D.C."/>
            <person name="Burrill W.D."/>
            <person name="Clegg S.M."/>
            <person name="Dhami P."/>
            <person name="Dovey O."/>
            <person name="Faulkner L.M."/>
            <person name="Gribble S.M."/>
            <person name="Langford C.F."/>
            <person name="Pandian R.D."/>
            <person name="Porter K.M."/>
            <person name="Prigmore E."/>
        </authorList>
    </citation>
    <scope>NUCLEOTIDE SEQUENCE [LARGE SCALE GENOMIC DNA]</scope>
</reference>
<reference evidence="8" key="5">
    <citation type="submission" date="2025-09" db="UniProtKB">
        <authorList>
            <consortium name="Ensembl"/>
        </authorList>
    </citation>
    <scope>IDENTIFICATION</scope>
</reference>
<evidence type="ECO:0007829" key="10">
    <source>
        <dbReference type="PeptideAtlas" id="A0A7P0T992"/>
    </source>
</evidence>
<dbReference type="EMBL" id="AL391825">
    <property type="status" value="NOT_ANNOTATED_CDS"/>
    <property type="molecule type" value="Genomic_DNA"/>
</dbReference>
<dbReference type="EMBL" id="AL359541">
    <property type="status" value="NOT_ANNOTATED_CDS"/>
    <property type="molecule type" value="Genomic_DNA"/>
</dbReference>
<dbReference type="Ensembl" id="ENST00000681169.1">
    <property type="protein sequence ID" value="ENSP00000505455.1"/>
    <property type="gene ID" value="ENSG00000118217.7"/>
</dbReference>
<keyword evidence="6" id="KW-0539">Nucleus</keyword>
<sequence>MGEPAGVAGTMESPFSPGLFHRLDEDWDSALFAELGYFTDTDELQLEAANETYENNFDNLDFDLDLMPWESDIWDINNQICTVKDIKAEPQPLSPASSSYSVSSPRSVDSYSSTQHVPEELDLSSSSQMSPLSLYGENSNSLSSAEPLKEDKPVTGPRNKTENGLTPKKKIQVNSKPSIQPKPLLLPAAPKTQTNSSVPAKTIIIQTVPTLMPLAKQQPIISLQPAPTKDCCAKETATYDKKSRIRLSVSQEEERIYARVRGEIKGCPLRKRATEERKWNTEAAAG</sequence>
<evidence type="ECO:0000256" key="6">
    <source>
        <dbReference type="ARBA" id="ARBA00023242"/>
    </source>
</evidence>
<accession>A0A7P0T992</accession>